<evidence type="ECO:0000256" key="1">
    <source>
        <dbReference type="SAM" id="MobiDB-lite"/>
    </source>
</evidence>
<feature type="compositionally biased region" description="Basic residues" evidence="1">
    <location>
        <begin position="71"/>
        <end position="86"/>
    </location>
</feature>
<proteinExistence type="predicted"/>
<feature type="compositionally biased region" description="Basic and acidic residues" evidence="1">
    <location>
        <begin position="121"/>
        <end position="132"/>
    </location>
</feature>
<dbReference type="VEuPathDB" id="FungiDB:I7I51_04887"/>
<gene>
    <name evidence="2" type="ORF">I7I51_04887</name>
</gene>
<dbReference type="AlphaFoldDB" id="A0A8A1M264"/>
<feature type="compositionally biased region" description="Basic residues" evidence="1">
    <location>
        <begin position="111"/>
        <end position="120"/>
    </location>
</feature>
<organism evidence="2 3">
    <name type="scientific">Ajellomyces capsulatus</name>
    <name type="common">Darling's disease fungus</name>
    <name type="synonym">Histoplasma capsulatum</name>
    <dbReference type="NCBI Taxonomy" id="5037"/>
    <lineage>
        <taxon>Eukaryota</taxon>
        <taxon>Fungi</taxon>
        <taxon>Dikarya</taxon>
        <taxon>Ascomycota</taxon>
        <taxon>Pezizomycotina</taxon>
        <taxon>Eurotiomycetes</taxon>
        <taxon>Eurotiomycetidae</taxon>
        <taxon>Onygenales</taxon>
        <taxon>Ajellomycetaceae</taxon>
        <taxon>Histoplasma</taxon>
    </lineage>
</organism>
<accession>A0A8A1M264</accession>
<dbReference type="EMBL" id="CP069110">
    <property type="protein sequence ID" value="QSS60091.1"/>
    <property type="molecule type" value="Genomic_DNA"/>
</dbReference>
<name>A0A8A1M264_AJECA</name>
<reference evidence="2" key="1">
    <citation type="submission" date="2021-01" db="EMBL/GenBank/DDBJ databases">
        <title>Chromosome-level genome assembly of a human fungal pathogen reveals clustering of transcriptionally co-regulated genes.</title>
        <authorList>
            <person name="Voorhies M."/>
            <person name="Cohen S."/>
            <person name="Shea T.P."/>
            <person name="Petrus S."/>
            <person name="Munoz J.F."/>
            <person name="Poplawski S."/>
            <person name="Goldman W.E."/>
            <person name="Michael T."/>
            <person name="Cuomo C.A."/>
            <person name="Sil A."/>
            <person name="Beyhan S."/>
        </authorList>
    </citation>
    <scope>NUCLEOTIDE SEQUENCE</scope>
    <source>
        <strain evidence="2">WU24</strain>
    </source>
</reference>
<sequence length="152" mass="17262">MLEGDEGVERMLLLALRGDFMSWLDTGGGLVEKVCACSAAGHEAIGPVFDGDDKDDDVNVRGVERALQKARAWRQRRRRQRQQQKKKILENGQAHHLQKNHTGASRTLKGQGRKRQKGTQRRGETLRKGDEGIWRRQWTKRHRLGREAGGSS</sequence>
<evidence type="ECO:0000313" key="2">
    <source>
        <dbReference type="EMBL" id="QSS60091.1"/>
    </source>
</evidence>
<evidence type="ECO:0000313" key="3">
    <source>
        <dbReference type="Proteomes" id="UP000663671"/>
    </source>
</evidence>
<protein>
    <submittedName>
        <fullName evidence="2">Uncharacterized protein</fullName>
    </submittedName>
</protein>
<dbReference type="Proteomes" id="UP000663671">
    <property type="component" value="Chromosome 4"/>
</dbReference>
<feature type="region of interest" description="Disordered" evidence="1">
    <location>
        <begin position="70"/>
        <end position="132"/>
    </location>
</feature>